<protein>
    <submittedName>
        <fullName evidence="2">Uncharacterized protein</fullName>
    </submittedName>
</protein>
<feature type="compositionally biased region" description="Basic and acidic residues" evidence="1">
    <location>
        <begin position="1"/>
        <end position="11"/>
    </location>
</feature>
<proteinExistence type="predicted"/>
<dbReference type="RefSeq" id="WP_202824469.1">
    <property type="nucleotide sequence ID" value="NZ_JAEUXJ010000002.1"/>
</dbReference>
<evidence type="ECO:0000256" key="1">
    <source>
        <dbReference type="SAM" id="MobiDB-lite"/>
    </source>
</evidence>
<evidence type="ECO:0000313" key="3">
    <source>
        <dbReference type="Proteomes" id="UP000606490"/>
    </source>
</evidence>
<feature type="region of interest" description="Disordered" evidence="1">
    <location>
        <begin position="1"/>
        <end position="66"/>
    </location>
</feature>
<feature type="compositionally biased region" description="Gly residues" evidence="1">
    <location>
        <begin position="16"/>
        <end position="30"/>
    </location>
</feature>
<comment type="caution">
    <text evidence="2">The sequence shown here is derived from an EMBL/GenBank/DDBJ whole genome shotgun (WGS) entry which is preliminary data.</text>
</comment>
<reference evidence="2 3" key="1">
    <citation type="submission" date="2021-01" db="EMBL/GenBank/DDBJ databases">
        <title>Belnapia mucosa sp. nov. and Belnapia arida sp. nov., isolated from the Tabernas Desert (Almeria, Spain).</title>
        <authorList>
            <person name="Molina-Menor E."/>
            <person name="Vidal-Verdu A."/>
            <person name="Calonge A."/>
            <person name="Satari L."/>
            <person name="Pereto Magraner J."/>
            <person name="Porcar Miralles M."/>
        </authorList>
    </citation>
    <scope>NUCLEOTIDE SEQUENCE [LARGE SCALE GENOMIC DNA]</scope>
    <source>
        <strain evidence="2 3">T6</strain>
    </source>
</reference>
<accession>A0ABS1UZ35</accession>
<evidence type="ECO:0000313" key="2">
    <source>
        <dbReference type="EMBL" id="MBL6454723.1"/>
    </source>
</evidence>
<name>A0ABS1UZ35_9PROT</name>
<dbReference type="EMBL" id="JAEUXJ010000002">
    <property type="protein sequence ID" value="MBL6454723.1"/>
    <property type="molecule type" value="Genomic_DNA"/>
</dbReference>
<feature type="compositionally biased region" description="Basic and acidic residues" evidence="1">
    <location>
        <begin position="39"/>
        <end position="50"/>
    </location>
</feature>
<organism evidence="2 3">
    <name type="scientific">Belnapia mucosa</name>
    <dbReference type="NCBI Taxonomy" id="2804532"/>
    <lineage>
        <taxon>Bacteria</taxon>
        <taxon>Pseudomonadati</taxon>
        <taxon>Pseudomonadota</taxon>
        <taxon>Alphaproteobacteria</taxon>
        <taxon>Acetobacterales</taxon>
        <taxon>Roseomonadaceae</taxon>
        <taxon>Belnapia</taxon>
    </lineage>
</organism>
<keyword evidence="3" id="KW-1185">Reference proteome</keyword>
<sequence>MTTQKKADERAANLGSGQGSGPGNAGGTAAGPGSSSASRAEEAGNQRDIKGTGSDKTAHNRPGHKT</sequence>
<dbReference type="Proteomes" id="UP000606490">
    <property type="component" value="Unassembled WGS sequence"/>
</dbReference>
<gene>
    <name evidence="2" type="ORF">JMJ55_05265</name>
</gene>